<dbReference type="RefSeq" id="WP_141614404.1">
    <property type="nucleotide sequence ID" value="NZ_CP041253.1"/>
</dbReference>
<sequence>MKKVILSLSALGLMATACGSAEKGDTESESVKEEVTVKAETTTEEEWTKLFNGQNLDGWTNYNKETVGPAWKVEDGVLFLDASNKENWQVNGGGDIVTEKVYDNFHLKLDWKISENGNSGIMFLVQELDEYKYPWNTGPEYQLLDNDGHPDGKIEKHRTGDLYDLIKATEEAENPVGEWNTSEIIINQGKLTFKLNGVTTVETTLWDDSWKALIANSKFKNTEGFGQYQEGKIALQDHGNNIWFKNIMIKEL</sequence>
<evidence type="ECO:0000256" key="1">
    <source>
        <dbReference type="SAM" id="SignalP"/>
    </source>
</evidence>
<keyword evidence="4" id="KW-1185">Reference proteome</keyword>
<dbReference type="EMBL" id="CP041253">
    <property type="protein sequence ID" value="QDH79157.1"/>
    <property type="molecule type" value="Genomic_DNA"/>
</dbReference>
<dbReference type="GO" id="GO:0016787">
    <property type="term" value="F:hydrolase activity"/>
    <property type="evidence" value="ECO:0007669"/>
    <property type="project" value="InterPro"/>
</dbReference>
<evidence type="ECO:0000259" key="2">
    <source>
        <dbReference type="Pfam" id="PF06439"/>
    </source>
</evidence>
<dbReference type="InterPro" id="IPR010496">
    <property type="entry name" value="AL/BT2_dom"/>
</dbReference>
<feature type="chain" id="PRO_5021932631" evidence="1">
    <location>
        <begin position="24"/>
        <end position="252"/>
    </location>
</feature>
<dbReference type="Proteomes" id="UP000316614">
    <property type="component" value="Chromosome"/>
</dbReference>
<feature type="domain" description="3-keto-alpha-glucoside-1,2-lyase/3-keto-2-hydroxy-glucal hydratase" evidence="2">
    <location>
        <begin position="46"/>
        <end position="250"/>
    </location>
</feature>
<name>A0A514CH64_9BACT</name>
<feature type="signal peptide" evidence="1">
    <location>
        <begin position="1"/>
        <end position="23"/>
    </location>
</feature>
<accession>A0A514CH64</accession>
<keyword evidence="1" id="KW-0732">Signal</keyword>
<evidence type="ECO:0000313" key="3">
    <source>
        <dbReference type="EMBL" id="QDH79157.1"/>
    </source>
</evidence>
<dbReference type="OrthoDB" id="9806233at2"/>
<dbReference type="AlphaFoldDB" id="A0A514CH64"/>
<dbReference type="KEGG" id="echi:FKX85_08965"/>
<reference evidence="3 4" key="1">
    <citation type="submission" date="2019-06" db="EMBL/GenBank/DDBJ databases">
        <title>Echinicola alkalisoli sp. nov. isolated from saline soil.</title>
        <authorList>
            <person name="Sun J.-Q."/>
            <person name="Xu L."/>
        </authorList>
    </citation>
    <scope>NUCLEOTIDE SEQUENCE [LARGE SCALE GENOMIC DNA]</scope>
    <source>
        <strain evidence="3 4">LN3S3</strain>
    </source>
</reference>
<dbReference type="PROSITE" id="PS51257">
    <property type="entry name" value="PROKAR_LIPOPROTEIN"/>
    <property type="match status" value="1"/>
</dbReference>
<gene>
    <name evidence="3" type="ORF">FKX85_08965</name>
</gene>
<organism evidence="3 4">
    <name type="scientific">Echinicola soli</name>
    <dbReference type="NCBI Taxonomy" id="2591634"/>
    <lineage>
        <taxon>Bacteria</taxon>
        <taxon>Pseudomonadati</taxon>
        <taxon>Bacteroidota</taxon>
        <taxon>Cytophagia</taxon>
        <taxon>Cytophagales</taxon>
        <taxon>Cyclobacteriaceae</taxon>
        <taxon>Echinicola</taxon>
    </lineage>
</organism>
<protein>
    <submittedName>
        <fullName evidence="3">DUF1080 domain-containing protein</fullName>
    </submittedName>
</protein>
<dbReference type="Pfam" id="PF06439">
    <property type="entry name" value="3keto-disac_hyd"/>
    <property type="match status" value="1"/>
</dbReference>
<evidence type="ECO:0000313" key="4">
    <source>
        <dbReference type="Proteomes" id="UP000316614"/>
    </source>
</evidence>
<dbReference type="Gene3D" id="2.60.120.560">
    <property type="entry name" value="Exo-inulinase, domain 1"/>
    <property type="match status" value="1"/>
</dbReference>
<proteinExistence type="predicted"/>